<dbReference type="OrthoDB" id="322908at2"/>
<dbReference type="KEGG" id="dpi:BN4_12108"/>
<dbReference type="EMBL" id="FO203427">
    <property type="protein sequence ID" value="CCH49343.1"/>
    <property type="molecule type" value="Genomic_DNA"/>
</dbReference>
<dbReference type="HOGENOM" id="CLU_757943_0_0_7"/>
<dbReference type="eggNOG" id="ENOG5032T21">
    <property type="taxonomic scope" value="Bacteria"/>
</dbReference>
<dbReference type="Proteomes" id="UP000011724">
    <property type="component" value="Chromosome"/>
</dbReference>
<dbReference type="RefSeq" id="WP_015415387.1">
    <property type="nucleotide sequence ID" value="NC_020409.1"/>
</dbReference>
<keyword evidence="2" id="KW-1185">Reference proteome</keyword>
<dbReference type="BioCyc" id="DPIE1322246:BN4_RS10605-MONOMER"/>
<reference evidence="1 2" key="1">
    <citation type="journal article" date="2013" name="PLoS ONE">
        <title>The first genomic and proteomic characterization of a deep-sea sulfate reducer: insights into the piezophilic lifestyle of Desulfovibrio piezophilus.</title>
        <authorList>
            <person name="Pradel N."/>
            <person name="Ji B."/>
            <person name="Gimenez G."/>
            <person name="Talla E."/>
            <person name="Lenoble P."/>
            <person name="Garel M."/>
            <person name="Tamburini C."/>
            <person name="Fourquet P."/>
            <person name="Lebrun R."/>
            <person name="Bertin P."/>
            <person name="Denis Y."/>
            <person name="Pophillat M."/>
            <person name="Barbe V."/>
            <person name="Ollivier B."/>
            <person name="Dolla A."/>
        </authorList>
    </citation>
    <scope>NUCLEOTIDE SEQUENCE [LARGE SCALE GENOMIC DNA]</scope>
    <source>
        <strain evidence="2">DSM 10523 / SB164P1</strain>
    </source>
</reference>
<sequence>MTQKKESIVREALRKMAGKNAKLNPGKLQSRIMRTTGLDTVSIKIGMQALLDKKEIEAVEWDSMNCMPLGQMSLNLKPLPVEPHVHSWQQAVSISSLAPKAKKALSHKRVAGKMKGASDGFMVELIRSIEVLIQGQDDIPEGSPLFEASARFLCGSSKMLDDFGPTLLKTIGLDVERFSRSPRYVIVAGPPSPEAVVLIENPHSFERAIQSDASCAYVCTYGFGLTMSHDGYGTLLLENITTHLPHLKTLVRRGNPPKIRTLLEHQKLFFWGDLDLSGMRIYDSLHLQYPHIRLSALYGPMLKSLKEGGSHPYIPAAGKGKPGQPVQHKKLGELKDSVAQRVANLCAQRAVDQEIVLEGFKELSMHQLSEAMIEEFFNE</sequence>
<accession>M1WWV6</accession>
<dbReference type="PATRIC" id="fig|879567.3.peg.2247"/>
<organism evidence="1 2">
    <name type="scientific">Pseudodesulfovibrio piezophilus (strain DSM 21447 / JCM 15486 / C1TLV30)</name>
    <name type="common">Desulfovibrio piezophilus</name>
    <dbReference type="NCBI Taxonomy" id="1322246"/>
    <lineage>
        <taxon>Bacteria</taxon>
        <taxon>Pseudomonadati</taxon>
        <taxon>Thermodesulfobacteriota</taxon>
        <taxon>Desulfovibrionia</taxon>
        <taxon>Desulfovibrionales</taxon>
        <taxon>Desulfovibrionaceae</taxon>
    </lineage>
</organism>
<dbReference type="STRING" id="1322246.BN4_12108"/>
<dbReference type="AlphaFoldDB" id="M1WWV6"/>
<reference evidence="2" key="2">
    <citation type="journal article" date="2013" name="Stand. Genomic Sci.">
        <title>Complete genome sequence of Desulfocapsa sulfexigens, a marine deltaproteobacterium specialized in disproportionating inorganic sulfur compounds.</title>
        <authorList>
            <person name="Finster K.W."/>
            <person name="Kjeldsen K.U."/>
            <person name="Kube M."/>
            <person name="Reinhardt R."/>
            <person name="Mussmann M."/>
            <person name="Amann R."/>
            <person name="Schreiber L."/>
        </authorList>
    </citation>
    <scope>NUCLEOTIDE SEQUENCE [LARGE SCALE GENOMIC DNA]</scope>
    <source>
        <strain evidence="2">DSM 10523 / SB164P1</strain>
    </source>
</reference>
<evidence type="ECO:0000313" key="2">
    <source>
        <dbReference type="Proteomes" id="UP000011724"/>
    </source>
</evidence>
<proteinExistence type="predicted"/>
<gene>
    <name evidence="1" type="ordered locus">BN4_12108</name>
</gene>
<evidence type="ECO:0000313" key="1">
    <source>
        <dbReference type="EMBL" id="CCH49343.1"/>
    </source>
</evidence>
<protein>
    <submittedName>
        <fullName evidence="1">Uncharacterized protein</fullName>
    </submittedName>
</protein>
<name>M1WWV6_PSEP2</name>